<evidence type="ECO:0000256" key="6">
    <source>
        <dbReference type="ARBA" id="ARBA00023136"/>
    </source>
</evidence>
<protein>
    <submittedName>
        <fullName evidence="10">MFS transporter</fullName>
    </submittedName>
</protein>
<dbReference type="InterPro" id="IPR010290">
    <property type="entry name" value="TM_effector"/>
</dbReference>
<keyword evidence="5 8" id="KW-1133">Transmembrane helix</keyword>
<evidence type="ECO:0000256" key="8">
    <source>
        <dbReference type="SAM" id="Phobius"/>
    </source>
</evidence>
<dbReference type="InterPro" id="IPR020846">
    <property type="entry name" value="MFS_dom"/>
</dbReference>
<dbReference type="GO" id="GO:0022857">
    <property type="term" value="F:transmembrane transporter activity"/>
    <property type="evidence" value="ECO:0007669"/>
    <property type="project" value="InterPro"/>
</dbReference>
<dbReference type="PANTHER" id="PTHR23513">
    <property type="entry name" value="INTEGRAL MEMBRANE EFFLUX PROTEIN-RELATED"/>
    <property type="match status" value="1"/>
</dbReference>
<reference evidence="10" key="1">
    <citation type="submission" date="2022-04" db="EMBL/GenBank/DDBJ databases">
        <title>Roseomonas acroporae sp. nov., isolated from coral Acropora digitifera.</title>
        <authorList>
            <person name="Sun H."/>
        </authorList>
    </citation>
    <scope>NUCLEOTIDE SEQUENCE</scope>
    <source>
        <strain evidence="10">NAR14</strain>
    </source>
</reference>
<evidence type="ECO:0000256" key="1">
    <source>
        <dbReference type="ARBA" id="ARBA00004651"/>
    </source>
</evidence>
<dbReference type="EMBL" id="JALPRX010000023">
    <property type="protein sequence ID" value="MCK8784061.1"/>
    <property type="molecule type" value="Genomic_DNA"/>
</dbReference>
<keyword evidence="4 8" id="KW-0812">Transmembrane</keyword>
<gene>
    <name evidence="10" type="ORF">M0638_06670</name>
</gene>
<dbReference type="InterPro" id="IPR036259">
    <property type="entry name" value="MFS_trans_sf"/>
</dbReference>
<feature type="transmembrane region" description="Helical" evidence="8">
    <location>
        <begin position="274"/>
        <end position="294"/>
    </location>
</feature>
<evidence type="ECO:0000313" key="11">
    <source>
        <dbReference type="Proteomes" id="UP001139516"/>
    </source>
</evidence>
<feature type="transmembrane region" description="Helical" evidence="8">
    <location>
        <begin position="97"/>
        <end position="115"/>
    </location>
</feature>
<feature type="transmembrane region" description="Helical" evidence="8">
    <location>
        <begin position="189"/>
        <end position="208"/>
    </location>
</feature>
<feature type="domain" description="Major facilitator superfamily (MFS) profile" evidence="9">
    <location>
        <begin position="220"/>
        <end position="423"/>
    </location>
</feature>
<dbReference type="Pfam" id="PF05977">
    <property type="entry name" value="MFS_3"/>
    <property type="match status" value="1"/>
</dbReference>
<evidence type="ECO:0000256" key="5">
    <source>
        <dbReference type="ARBA" id="ARBA00022989"/>
    </source>
</evidence>
<feature type="transmembrane region" description="Helical" evidence="8">
    <location>
        <begin position="301"/>
        <end position="320"/>
    </location>
</feature>
<dbReference type="Gene3D" id="1.20.1250.20">
    <property type="entry name" value="MFS general substrate transporter like domains"/>
    <property type="match status" value="1"/>
</dbReference>
<feature type="transmembrane region" description="Helical" evidence="8">
    <location>
        <begin position="64"/>
        <end position="85"/>
    </location>
</feature>
<evidence type="ECO:0000256" key="3">
    <source>
        <dbReference type="ARBA" id="ARBA00022475"/>
    </source>
</evidence>
<dbReference type="CDD" id="cd06173">
    <property type="entry name" value="MFS_MefA_like"/>
    <property type="match status" value="1"/>
</dbReference>
<dbReference type="GO" id="GO:0005886">
    <property type="term" value="C:plasma membrane"/>
    <property type="evidence" value="ECO:0007669"/>
    <property type="project" value="UniProtKB-SubCell"/>
</dbReference>
<comment type="subcellular location">
    <subcellularLocation>
        <location evidence="1">Cell membrane</location>
        <topology evidence="1">Multi-pass membrane protein</topology>
    </subcellularLocation>
</comment>
<feature type="transmembrane region" description="Helical" evidence="8">
    <location>
        <begin position="237"/>
        <end position="262"/>
    </location>
</feature>
<evidence type="ECO:0000256" key="4">
    <source>
        <dbReference type="ARBA" id="ARBA00022692"/>
    </source>
</evidence>
<evidence type="ECO:0000313" key="10">
    <source>
        <dbReference type="EMBL" id="MCK8784061.1"/>
    </source>
</evidence>
<feature type="region of interest" description="Disordered" evidence="7">
    <location>
        <begin position="1"/>
        <end position="20"/>
    </location>
</feature>
<dbReference type="Proteomes" id="UP001139516">
    <property type="component" value="Unassembled WGS sequence"/>
</dbReference>
<accession>A0A9X2BUG7</accession>
<proteinExistence type="predicted"/>
<evidence type="ECO:0000256" key="2">
    <source>
        <dbReference type="ARBA" id="ARBA00022448"/>
    </source>
</evidence>
<dbReference type="PANTHER" id="PTHR23513:SF9">
    <property type="entry name" value="ENTEROBACTIN EXPORTER ENTS"/>
    <property type="match status" value="1"/>
</dbReference>
<feature type="transmembrane region" description="Helical" evidence="8">
    <location>
        <begin position="382"/>
        <end position="407"/>
    </location>
</feature>
<dbReference type="AlphaFoldDB" id="A0A9X2BUG7"/>
<feature type="compositionally biased region" description="Low complexity" evidence="7">
    <location>
        <begin position="1"/>
        <end position="17"/>
    </location>
</feature>
<dbReference type="SUPFAM" id="SSF103473">
    <property type="entry name" value="MFS general substrate transporter"/>
    <property type="match status" value="1"/>
</dbReference>
<keyword evidence="6 8" id="KW-0472">Membrane</keyword>
<name>A0A9X2BUG7_9PROT</name>
<keyword evidence="3" id="KW-1003">Cell membrane</keyword>
<comment type="caution">
    <text evidence="10">The sequence shown here is derived from an EMBL/GenBank/DDBJ whole genome shotgun (WGS) entry which is preliminary data.</text>
</comment>
<keyword evidence="2" id="KW-0813">Transport</keyword>
<sequence length="423" mass="43233">MPPDTTPAAEATPVAGPDAGRDGERLLRHPGLIGFLGARGLSQFANQMQVVAVGWQVYALTHSALALGLVGLAQFVPTALLVFVSGQVVDRFDRRRIASVCQGIAALATLALAVASFRGALTPGLIYGLVALLGAARAFEGPSVQALLPALVPARLFPRAAALAASLQQTVTILGPAAGGLLYGLGGGFVYALCAACFAAAALAMRRVRLEQAPKPRDKVTLAAVFGGLSFIRSQPAILGAISLDLFAVLLGGATAMLPIFAQDILGAGPWGLGLLRAAPAMGALAVSLLLARYPIRRRAGACMFAAVIVFGAATVVFGLSRSVPLSVLALAVLGGADVVSVVVRQTLVQLHTPDALRGRVAAVHLLFVGTSNQLGEFESGVLAALVGAVPAVVLGGVGTLLVAAAWMRLFPALRRLDRFEAA</sequence>
<dbReference type="PROSITE" id="PS50850">
    <property type="entry name" value="MFS"/>
    <property type="match status" value="1"/>
</dbReference>
<evidence type="ECO:0000256" key="7">
    <source>
        <dbReference type="SAM" id="MobiDB-lite"/>
    </source>
</evidence>
<evidence type="ECO:0000259" key="9">
    <source>
        <dbReference type="PROSITE" id="PS50850"/>
    </source>
</evidence>
<organism evidence="10 11">
    <name type="scientific">Roseomonas acroporae</name>
    <dbReference type="NCBI Taxonomy" id="2937791"/>
    <lineage>
        <taxon>Bacteria</taxon>
        <taxon>Pseudomonadati</taxon>
        <taxon>Pseudomonadota</taxon>
        <taxon>Alphaproteobacteria</taxon>
        <taxon>Acetobacterales</taxon>
        <taxon>Roseomonadaceae</taxon>
        <taxon>Roseomonas</taxon>
    </lineage>
</organism>
<keyword evidence="11" id="KW-1185">Reference proteome</keyword>
<dbReference type="RefSeq" id="WP_248666187.1">
    <property type="nucleotide sequence ID" value="NZ_JALPRX010000023.1"/>
</dbReference>